<evidence type="ECO:0000313" key="2">
    <source>
        <dbReference type="EMBL" id="ODR59729.1"/>
    </source>
</evidence>
<name>A0A1E3UF40_9FIRM</name>
<reference evidence="1 3" key="2">
    <citation type="submission" date="2016-08" db="EMBL/GenBank/DDBJ databases">
        <authorList>
            <person name="Seilhamer J.J."/>
        </authorList>
    </citation>
    <scope>NUCLEOTIDE SEQUENCE [LARGE SCALE GENOMIC DNA]</scope>
    <source>
        <strain evidence="1 3">NML150140-1</strain>
    </source>
</reference>
<sequence length="91" mass="10719">MFPKVVQVIPMKDYSVYVYFEDGKIVCYDMSAMIEKEVFRPLKDLDVFMDTCTVMNDTLAWDIGRNRDNTMCLDIDPDMLYELPFVKEKIA</sequence>
<reference evidence="2 4" key="1">
    <citation type="submission" date="2016-08" db="EMBL/GenBank/DDBJ databases">
        <title>Characterization of Isolates of Eisenbergiella tayi Derived from Blood Cultures, Using Whole Genome Sequencing.</title>
        <authorList>
            <person name="Bernier A.-M."/>
            <person name="Burdz T."/>
            <person name="Wiebe D."/>
            <person name="Bernard K."/>
        </authorList>
    </citation>
    <scope>NUCLEOTIDE SEQUENCE [LARGE SCALE GENOMIC DNA]</scope>
    <source>
        <strain evidence="2 4">NML120146</strain>
    </source>
</reference>
<dbReference type="Gene3D" id="3.30.2020.10">
    <property type="entry name" value="NE0471-like N-terminal domain"/>
    <property type="match status" value="1"/>
</dbReference>
<evidence type="ECO:0000313" key="4">
    <source>
        <dbReference type="Proteomes" id="UP000094869"/>
    </source>
</evidence>
<dbReference type="InterPro" id="IPR036782">
    <property type="entry name" value="NE0471-like_N"/>
</dbReference>
<dbReference type="SUPFAM" id="SSF143880">
    <property type="entry name" value="NE0471 N-terminal domain-like"/>
    <property type="match status" value="1"/>
</dbReference>
<proteinExistence type="predicted"/>
<dbReference type="InterPro" id="IPR018841">
    <property type="entry name" value="DUF2442"/>
</dbReference>
<dbReference type="EMBL" id="MEHA01000018">
    <property type="protein sequence ID" value="ODR47957.1"/>
    <property type="molecule type" value="Genomic_DNA"/>
</dbReference>
<dbReference type="AlphaFoldDB" id="A0A1E3UF40"/>
<accession>A0A1E3UF40</accession>
<protein>
    <recommendedName>
        <fullName evidence="5">DUF2442 domain-containing protein</fullName>
    </recommendedName>
</protein>
<comment type="caution">
    <text evidence="1">The sequence shown here is derived from an EMBL/GenBank/DDBJ whole genome shotgun (WGS) entry which is preliminary data.</text>
</comment>
<gene>
    <name evidence="1" type="ORF">BEI59_21550</name>
    <name evidence="2" type="ORF">BEI63_06100</name>
</gene>
<organism evidence="1 3">
    <name type="scientific">Eisenbergiella tayi</name>
    <dbReference type="NCBI Taxonomy" id="1432052"/>
    <lineage>
        <taxon>Bacteria</taxon>
        <taxon>Bacillati</taxon>
        <taxon>Bacillota</taxon>
        <taxon>Clostridia</taxon>
        <taxon>Lachnospirales</taxon>
        <taxon>Lachnospiraceae</taxon>
        <taxon>Eisenbergiella</taxon>
    </lineage>
</organism>
<dbReference type="Pfam" id="PF10387">
    <property type="entry name" value="DUF2442"/>
    <property type="match status" value="1"/>
</dbReference>
<evidence type="ECO:0008006" key="5">
    <source>
        <dbReference type="Google" id="ProtNLM"/>
    </source>
</evidence>
<dbReference type="EMBL" id="MEHD01000014">
    <property type="protein sequence ID" value="ODR59729.1"/>
    <property type="molecule type" value="Genomic_DNA"/>
</dbReference>
<keyword evidence="4" id="KW-1185">Reference proteome</keyword>
<dbReference type="RefSeq" id="WP_069408387.1">
    <property type="nucleotide sequence ID" value="NZ_DAWDRA010000790.1"/>
</dbReference>
<evidence type="ECO:0000313" key="3">
    <source>
        <dbReference type="Proteomes" id="UP000094271"/>
    </source>
</evidence>
<dbReference type="OrthoDB" id="1666234at2"/>
<evidence type="ECO:0000313" key="1">
    <source>
        <dbReference type="EMBL" id="ODR47957.1"/>
    </source>
</evidence>
<dbReference type="Proteomes" id="UP000094271">
    <property type="component" value="Unassembled WGS sequence"/>
</dbReference>
<dbReference type="Proteomes" id="UP000094869">
    <property type="component" value="Unassembled WGS sequence"/>
</dbReference>